<dbReference type="EMBL" id="JAAGWE010000011">
    <property type="protein sequence ID" value="NEM05462.1"/>
    <property type="molecule type" value="Genomic_DNA"/>
</dbReference>
<evidence type="ECO:0000313" key="4">
    <source>
        <dbReference type="Proteomes" id="UP000471126"/>
    </source>
</evidence>
<protein>
    <submittedName>
        <fullName evidence="3">DEAD/DEAH box helicase family protein</fullName>
    </submittedName>
</protein>
<dbReference type="RefSeq" id="WP_163475658.1">
    <property type="nucleotide sequence ID" value="NZ_JAAGWE010000011.1"/>
</dbReference>
<keyword evidence="3" id="KW-0378">Hydrolase</keyword>
<dbReference type="GO" id="GO:0004386">
    <property type="term" value="F:helicase activity"/>
    <property type="evidence" value="ECO:0007669"/>
    <property type="project" value="UniProtKB-KW"/>
</dbReference>
<dbReference type="GO" id="GO:0005524">
    <property type="term" value="F:ATP binding"/>
    <property type="evidence" value="ECO:0007669"/>
    <property type="project" value="InterPro"/>
</dbReference>
<dbReference type="InterPro" id="IPR001650">
    <property type="entry name" value="Helicase_C-like"/>
</dbReference>
<organism evidence="3 4">
    <name type="scientific">Geodermatophilus normandii</name>
    <dbReference type="NCBI Taxonomy" id="1137989"/>
    <lineage>
        <taxon>Bacteria</taxon>
        <taxon>Bacillati</taxon>
        <taxon>Actinomycetota</taxon>
        <taxon>Actinomycetes</taxon>
        <taxon>Geodermatophilales</taxon>
        <taxon>Geodermatophilaceae</taxon>
        <taxon>Geodermatophilus</taxon>
    </lineage>
</organism>
<reference evidence="3 4" key="1">
    <citation type="submission" date="2019-12" db="EMBL/GenBank/DDBJ databases">
        <title>WGS of CPCC 203550 I12A-02606.</title>
        <authorList>
            <person name="Jiang Z."/>
        </authorList>
    </citation>
    <scope>NUCLEOTIDE SEQUENCE [LARGE SCALE GENOMIC DNA]</scope>
    <source>
        <strain evidence="3 4">I12A-02606</strain>
    </source>
</reference>
<dbReference type="PANTHER" id="PTHR47962">
    <property type="entry name" value="ATP-DEPENDENT HELICASE LHR-RELATED-RELATED"/>
    <property type="match status" value="1"/>
</dbReference>
<name>A0A6P0GB97_9ACTN</name>
<dbReference type="PANTHER" id="PTHR47962:SF7">
    <property type="entry name" value="MITOCHONDRIAL ATP-DEPENDENT HELICASE IRC3-RELATED"/>
    <property type="match status" value="1"/>
</dbReference>
<dbReference type="Pfam" id="PF04851">
    <property type="entry name" value="ResIII"/>
    <property type="match status" value="1"/>
</dbReference>
<dbReference type="Pfam" id="PF00271">
    <property type="entry name" value="Helicase_C"/>
    <property type="match status" value="1"/>
</dbReference>
<dbReference type="InterPro" id="IPR036890">
    <property type="entry name" value="HATPase_C_sf"/>
</dbReference>
<keyword evidence="3" id="KW-0547">Nucleotide-binding</keyword>
<dbReference type="SMART" id="SM00487">
    <property type="entry name" value="DEXDc"/>
    <property type="match status" value="1"/>
</dbReference>
<dbReference type="SUPFAM" id="SSF55874">
    <property type="entry name" value="ATPase domain of HSP90 chaperone/DNA topoisomerase II/histidine kinase"/>
    <property type="match status" value="1"/>
</dbReference>
<sequence>MNIDGWAGVDSELGAHVREQSERCLAAYRENPLLVAQDGAIEISTAEGGYGRKQLYELIQNGADALVGRTGRISVVLINDTLYCANQGAPLTPKGADALMTSHMSVKRGTEIGRFGLGFKSVVGISSAPQVFSRSGSFGFDRAASRDRIERIVPYAEKYPTLRLADPLDPAAEASRDQILANLMTWADTVIKLPLLPGSDWLATDVQDFPGEFLLFSPHVTQLELHHLEELFTKEVRTTTREDDAVVLDVAGERTAYRVLRRVHRPSERAQRDAGEQARREEIPVVWAVPEKTRGRLGAFWAFFPTASKTTLSGIVNAPWKTNEDRHDLLAGQFNDEILTQVLPGMVAEGLPLLVDPADPASFLDVLPARGREQRSWADDRINDAVFRAVAGVACLPDGDGRLASAERLKLHPKDLDPEWLEAWAECPTRPRDWVHHTVDRNNERRLKAERLVAQVGRRPRELAEWLESLSAGRHLVGVASAILLAARVVADRPDLEAEVRKAALVVTDDEQLVPIVRGSLFLPTEGLASTDDLAFVHPQLIAFPGVEDALRGLGISTVDQSGLLRALLKQDRDDWDEERWTRFWVTSRSVDPAVAAGIIREELGQDVASLQVRTLAERWTALWDTFLPGPVVPADRSRDAAFAIDIAWHRDDRPLLTLLGASAGPAYHPERAGESWLDEYERWAVKRYYELLPRGGPRPAEGYLRVHTGTVPDPLGLMPSLSPAGRAALTRAALDLGPEQERTVAHATVAHYPRQPVVGPVTWYLSRHGVVETALGPTAVSLALAPDEQVKDVLPVARVTRDEAERLGLRRGTADINDREWQRFLQDAGDWSDDARRSKLYAIAAGHTSAPDSLHIRLGQRVVEVDTEDVYVVDDEREYSALLAQSIPVLLVSGAEDATRLVDAWGLADGGTLLATEVSFTAAGEAGPLVDRFPPLRLYLPPDLEGLELVPCQDIQVSTVTPAGRSTEYRDFLLHEGRVHAVLGTDTAFLRRLSEELDLDLSDSDVDHVIRQTEDHAARNKAAAIRDAEDDDERLLMAVGEAALRRSIPQLALSSLEADGTRLEGRELAEIARAVHGISVLSKLRQGLADQGLEPPERWAGSSGARRFVTGLGFSSDFAGMPAASRPSLMEVDGPAPLPPLHDYQERVLEETRALLRGRGPSRGLISLPTGAGKTRVAVESLVRHVREEGLTGPVLWIAQSDELCEQAVQTWSFVWRAAGPPQRLRISRLWGDNSASRVDDGFHLVVAIDDKLSSILDREEYAWLKEAEVVVVDEAHTSISPTYTRLLEWLGRGRARRQRPLIGLTATPFRGVSEDETSRLVARYDDNRLDRTAFGDVDPYTALQDRRILARVQHRLLDGADVQLTRAELDEMRTFRRVPRQLETRLGADQDRNEMIVRSIVDLPEDWTVLLFASSVENAETLAAMLAVRDVPAVAISGGTDPAERRYYVERFRRGDIRVITNYAVLAQGFDAPAVRAVYVTRPTFSPNVYQQMIGRGLRGRLNGGSDEVLIVNVQDNFDQFGERLAFYDFEYLWSGARG</sequence>
<evidence type="ECO:0000259" key="2">
    <source>
        <dbReference type="PROSITE" id="PS51194"/>
    </source>
</evidence>
<proteinExistence type="predicted"/>
<keyword evidence="3" id="KW-0347">Helicase</keyword>
<dbReference type="PROSITE" id="PS51194">
    <property type="entry name" value="HELICASE_CTER"/>
    <property type="match status" value="1"/>
</dbReference>
<feature type="domain" description="Helicase C-terminal" evidence="2">
    <location>
        <begin position="1397"/>
        <end position="1535"/>
    </location>
</feature>
<gene>
    <name evidence="3" type="ORF">GCU54_05435</name>
</gene>
<dbReference type="Proteomes" id="UP000471126">
    <property type="component" value="Unassembled WGS sequence"/>
</dbReference>
<dbReference type="InterPro" id="IPR006935">
    <property type="entry name" value="Helicase/UvrB_N"/>
</dbReference>
<dbReference type="GO" id="GO:0016887">
    <property type="term" value="F:ATP hydrolysis activity"/>
    <property type="evidence" value="ECO:0007669"/>
    <property type="project" value="TreeGrafter"/>
</dbReference>
<dbReference type="SMART" id="SM00490">
    <property type="entry name" value="HELICc"/>
    <property type="match status" value="1"/>
</dbReference>
<dbReference type="InterPro" id="IPR014001">
    <property type="entry name" value="Helicase_ATP-bd"/>
</dbReference>
<keyword evidence="3" id="KW-0067">ATP-binding</keyword>
<dbReference type="InterPro" id="IPR027417">
    <property type="entry name" value="P-loop_NTPase"/>
</dbReference>
<comment type="caution">
    <text evidence="3">The sequence shown here is derived from an EMBL/GenBank/DDBJ whole genome shotgun (WGS) entry which is preliminary data.</text>
</comment>
<dbReference type="Gene3D" id="3.40.50.300">
    <property type="entry name" value="P-loop containing nucleotide triphosphate hydrolases"/>
    <property type="match status" value="2"/>
</dbReference>
<evidence type="ECO:0000313" key="3">
    <source>
        <dbReference type="EMBL" id="NEM05462.1"/>
    </source>
</evidence>
<dbReference type="PROSITE" id="PS51192">
    <property type="entry name" value="HELICASE_ATP_BIND_1"/>
    <property type="match status" value="1"/>
</dbReference>
<dbReference type="NCBIfam" id="NF047352">
    <property type="entry name" value="P_loop_sacsin"/>
    <property type="match status" value="1"/>
</dbReference>
<evidence type="ECO:0000259" key="1">
    <source>
        <dbReference type="PROSITE" id="PS51192"/>
    </source>
</evidence>
<accession>A0A6P0GB97</accession>
<dbReference type="GO" id="GO:0003677">
    <property type="term" value="F:DNA binding"/>
    <property type="evidence" value="ECO:0007669"/>
    <property type="project" value="InterPro"/>
</dbReference>
<dbReference type="InterPro" id="IPR052511">
    <property type="entry name" value="ATP-dep_Helicase"/>
</dbReference>
<dbReference type="SUPFAM" id="SSF52540">
    <property type="entry name" value="P-loop containing nucleoside triphosphate hydrolases"/>
    <property type="match status" value="1"/>
</dbReference>
<feature type="domain" description="Helicase ATP-binding" evidence="1">
    <location>
        <begin position="1156"/>
        <end position="1328"/>
    </location>
</feature>